<keyword evidence="4" id="KW-0963">Cytoplasm</keyword>
<dbReference type="Pfam" id="PF12937">
    <property type="entry name" value="F-box-like"/>
    <property type="match status" value="1"/>
</dbReference>
<evidence type="ECO:0000313" key="11">
    <source>
        <dbReference type="Proteomes" id="UP001194468"/>
    </source>
</evidence>
<dbReference type="PANTHER" id="PTHR12874">
    <property type="entry name" value="F-BOX ONLY PROTEIN 48-RELATED"/>
    <property type="match status" value="1"/>
</dbReference>
<evidence type="ECO:0000256" key="8">
    <source>
        <dbReference type="SAM" id="MobiDB-lite"/>
    </source>
</evidence>
<evidence type="ECO:0000256" key="7">
    <source>
        <dbReference type="PROSITE-ProRule" id="PRU00339"/>
    </source>
</evidence>
<organism evidence="10 11">
    <name type="scientific">Boletus edulis BED1</name>
    <dbReference type="NCBI Taxonomy" id="1328754"/>
    <lineage>
        <taxon>Eukaryota</taxon>
        <taxon>Fungi</taxon>
        <taxon>Dikarya</taxon>
        <taxon>Basidiomycota</taxon>
        <taxon>Agaricomycotina</taxon>
        <taxon>Agaricomycetes</taxon>
        <taxon>Agaricomycetidae</taxon>
        <taxon>Boletales</taxon>
        <taxon>Boletineae</taxon>
        <taxon>Boletaceae</taxon>
        <taxon>Boletoideae</taxon>
        <taxon>Boletus</taxon>
    </lineage>
</organism>
<dbReference type="InterPro" id="IPR019734">
    <property type="entry name" value="TPR_rpt"/>
</dbReference>
<evidence type="ECO:0000256" key="5">
    <source>
        <dbReference type="ARBA" id="ARBA00022786"/>
    </source>
</evidence>
<dbReference type="InterPro" id="IPR036181">
    <property type="entry name" value="MIT_dom_sf"/>
</dbReference>
<dbReference type="Pfam" id="PF19270">
    <property type="entry name" value="FBO_C"/>
    <property type="match status" value="1"/>
</dbReference>
<reference evidence="10" key="2">
    <citation type="journal article" date="2020" name="Nat. Commun.">
        <title>Large-scale genome sequencing of mycorrhizal fungi provides insights into the early evolution of symbiotic traits.</title>
        <authorList>
            <person name="Miyauchi S."/>
            <person name="Kiss E."/>
            <person name="Kuo A."/>
            <person name="Drula E."/>
            <person name="Kohler A."/>
            <person name="Sanchez-Garcia M."/>
            <person name="Morin E."/>
            <person name="Andreopoulos B."/>
            <person name="Barry K.W."/>
            <person name="Bonito G."/>
            <person name="Buee M."/>
            <person name="Carver A."/>
            <person name="Chen C."/>
            <person name="Cichocki N."/>
            <person name="Clum A."/>
            <person name="Culley D."/>
            <person name="Crous P.W."/>
            <person name="Fauchery L."/>
            <person name="Girlanda M."/>
            <person name="Hayes R.D."/>
            <person name="Keri Z."/>
            <person name="LaButti K."/>
            <person name="Lipzen A."/>
            <person name="Lombard V."/>
            <person name="Magnuson J."/>
            <person name="Maillard F."/>
            <person name="Murat C."/>
            <person name="Nolan M."/>
            <person name="Ohm R.A."/>
            <person name="Pangilinan J."/>
            <person name="Pereira M.F."/>
            <person name="Perotto S."/>
            <person name="Peter M."/>
            <person name="Pfister S."/>
            <person name="Riley R."/>
            <person name="Sitrit Y."/>
            <person name="Stielow J.B."/>
            <person name="Szollosi G."/>
            <person name="Zifcakova L."/>
            <person name="Stursova M."/>
            <person name="Spatafora J.W."/>
            <person name="Tedersoo L."/>
            <person name="Vaario L.M."/>
            <person name="Yamada A."/>
            <person name="Yan M."/>
            <person name="Wang P."/>
            <person name="Xu J."/>
            <person name="Bruns T."/>
            <person name="Baldrian P."/>
            <person name="Vilgalys R."/>
            <person name="Dunand C."/>
            <person name="Henrissat B."/>
            <person name="Grigoriev I.V."/>
            <person name="Hibbett D."/>
            <person name="Nagy L.G."/>
            <person name="Martin F.M."/>
        </authorList>
    </citation>
    <scope>NUCLEOTIDE SEQUENCE</scope>
    <source>
        <strain evidence="10">BED1</strain>
    </source>
</reference>
<dbReference type="EMBL" id="WHUW01000003">
    <property type="protein sequence ID" value="KAF8448934.1"/>
    <property type="molecule type" value="Genomic_DNA"/>
</dbReference>
<feature type="compositionally biased region" description="Polar residues" evidence="8">
    <location>
        <begin position="72"/>
        <end position="92"/>
    </location>
</feature>
<evidence type="ECO:0000256" key="4">
    <source>
        <dbReference type="ARBA" id="ARBA00022490"/>
    </source>
</evidence>
<dbReference type="InterPro" id="IPR001810">
    <property type="entry name" value="F-box_dom"/>
</dbReference>
<sequence>MNTGGESAELRQFREKWKKEVRHRRELEEQLVQQHGVRAEPSQHKPSSPETHPRSHASPHAVPSGTEAKPPTKSSFSQGTSQKTLHTSHSPLSGSIARAVEIYRSAVQHEQESDLDDALRLYRQAFRLDPDVDRAYFKEEQRLQQPGRATASVGHKKTLSTSKGEGVQRTTQPAEGKESVHTNGILSKVLEKFPNVLTFEPEDDREGVPINVIPGELLLYILRNLDTTTLEHFATVSRKARVLSLDPLLWRDFVYLAYKPPQIPEAITVEAIVDGYGSDYRQTYIEHPRLRLDGVYIAVCHYVRRGLSENAWVNVNHLITYHRYLRFFPDGQVLSLLANGEYQPPLVIPMLKPSLCMKGFYVGDWRLEGSTVLISNLVEQHSHTTHAVPIAHPSHHNHVPQPTRYHFQMTLTLRSKPLGRWNKLDFVSYESVNIEDGEVMPLPLKHERPFWFSKVRSWQGY</sequence>
<dbReference type="SUPFAM" id="SSF116846">
    <property type="entry name" value="MIT domain"/>
    <property type="match status" value="1"/>
</dbReference>
<dbReference type="PANTHER" id="PTHR12874:SF9">
    <property type="entry name" value="F-BOX ONLY PROTEIN 48"/>
    <property type="match status" value="1"/>
</dbReference>
<gene>
    <name evidence="10" type="ORF">L210DRAFT_3640552</name>
</gene>
<dbReference type="InterPro" id="IPR045464">
    <property type="entry name" value="Hrt3/FBXO9_C"/>
</dbReference>
<proteinExistence type="predicted"/>
<evidence type="ECO:0000256" key="2">
    <source>
        <dbReference type="ARBA" id="ARBA00004906"/>
    </source>
</evidence>
<accession>A0AAD4GK17</accession>
<dbReference type="PROSITE" id="PS50005">
    <property type="entry name" value="TPR"/>
    <property type="match status" value="1"/>
</dbReference>
<comment type="caution">
    <text evidence="10">The sequence shown here is derived from an EMBL/GenBank/DDBJ whole genome shotgun (WGS) entry which is preliminary data.</text>
</comment>
<feature type="domain" description="F-box" evidence="9">
    <location>
        <begin position="207"/>
        <end position="253"/>
    </location>
</feature>
<evidence type="ECO:0000256" key="6">
    <source>
        <dbReference type="ARBA" id="ARBA00022803"/>
    </source>
</evidence>
<dbReference type="Gene3D" id="1.20.1280.50">
    <property type="match status" value="1"/>
</dbReference>
<evidence type="ECO:0000313" key="10">
    <source>
        <dbReference type="EMBL" id="KAF8448934.1"/>
    </source>
</evidence>
<dbReference type="GO" id="GO:0005737">
    <property type="term" value="C:cytoplasm"/>
    <property type="evidence" value="ECO:0007669"/>
    <property type="project" value="UniProtKB-SubCell"/>
</dbReference>
<dbReference type="GO" id="GO:0031146">
    <property type="term" value="P:SCF-dependent proteasomal ubiquitin-dependent protein catabolic process"/>
    <property type="evidence" value="ECO:0007669"/>
    <property type="project" value="TreeGrafter"/>
</dbReference>
<feature type="compositionally biased region" description="Polar residues" evidence="8">
    <location>
        <begin position="159"/>
        <end position="173"/>
    </location>
</feature>
<reference evidence="10" key="1">
    <citation type="submission" date="2019-10" db="EMBL/GenBank/DDBJ databases">
        <authorList>
            <consortium name="DOE Joint Genome Institute"/>
            <person name="Kuo A."/>
            <person name="Miyauchi S."/>
            <person name="Kiss E."/>
            <person name="Drula E."/>
            <person name="Kohler A."/>
            <person name="Sanchez-Garcia M."/>
            <person name="Andreopoulos B."/>
            <person name="Barry K.W."/>
            <person name="Bonito G."/>
            <person name="Buee M."/>
            <person name="Carver A."/>
            <person name="Chen C."/>
            <person name="Cichocki N."/>
            <person name="Clum A."/>
            <person name="Culley D."/>
            <person name="Crous P.W."/>
            <person name="Fauchery L."/>
            <person name="Girlanda M."/>
            <person name="Hayes R."/>
            <person name="Keri Z."/>
            <person name="LaButti K."/>
            <person name="Lipzen A."/>
            <person name="Lombard V."/>
            <person name="Magnuson J."/>
            <person name="Maillard F."/>
            <person name="Morin E."/>
            <person name="Murat C."/>
            <person name="Nolan M."/>
            <person name="Ohm R."/>
            <person name="Pangilinan J."/>
            <person name="Pereira M."/>
            <person name="Perotto S."/>
            <person name="Peter M."/>
            <person name="Riley R."/>
            <person name="Sitrit Y."/>
            <person name="Stielow B."/>
            <person name="Szollosi G."/>
            <person name="Zifcakova L."/>
            <person name="Stursova M."/>
            <person name="Spatafora J.W."/>
            <person name="Tedersoo L."/>
            <person name="Vaario L.-M."/>
            <person name="Yamada A."/>
            <person name="Yan M."/>
            <person name="Wang P."/>
            <person name="Xu J."/>
            <person name="Bruns T."/>
            <person name="Baldrian P."/>
            <person name="Vilgalys R."/>
            <person name="Henrissat B."/>
            <person name="Grigoriev I.V."/>
            <person name="Hibbett D."/>
            <person name="Nagy L.G."/>
            <person name="Martin F.M."/>
        </authorList>
    </citation>
    <scope>NUCLEOTIDE SEQUENCE</scope>
    <source>
        <strain evidence="10">BED1</strain>
    </source>
</reference>
<comment type="subcellular location">
    <subcellularLocation>
        <location evidence="1">Cytoplasm</location>
    </subcellularLocation>
</comment>
<feature type="region of interest" description="Disordered" evidence="8">
    <location>
        <begin position="20"/>
        <end position="92"/>
    </location>
</feature>
<dbReference type="AlphaFoldDB" id="A0AAD4GK17"/>
<dbReference type="Proteomes" id="UP001194468">
    <property type="component" value="Unassembled WGS sequence"/>
</dbReference>
<evidence type="ECO:0000259" key="9">
    <source>
        <dbReference type="PROSITE" id="PS50181"/>
    </source>
</evidence>
<dbReference type="PROSITE" id="PS50181">
    <property type="entry name" value="FBOX"/>
    <property type="match status" value="1"/>
</dbReference>
<feature type="repeat" description="TPR" evidence="7">
    <location>
        <begin position="99"/>
        <end position="132"/>
    </location>
</feature>
<feature type="region of interest" description="Disordered" evidence="8">
    <location>
        <begin position="141"/>
        <end position="181"/>
    </location>
</feature>
<dbReference type="InterPro" id="IPR036047">
    <property type="entry name" value="F-box-like_dom_sf"/>
</dbReference>
<keyword evidence="11" id="KW-1185">Reference proteome</keyword>
<comment type="pathway">
    <text evidence="2">Protein modification; protein ubiquitination.</text>
</comment>
<protein>
    <recommendedName>
        <fullName evidence="3">F-box only protein 9</fullName>
    </recommendedName>
</protein>
<keyword evidence="5" id="KW-0833">Ubl conjugation pathway</keyword>
<keyword evidence="6 7" id="KW-0802">TPR repeat</keyword>
<dbReference type="SUPFAM" id="SSF81383">
    <property type="entry name" value="F-box domain"/>
    <property type="match status" value="1"/>
</dbReference>
<evidence type="ECO:0000256" key="3">
    <source>
        <dbReference type="ARBA" id="ARBA00019775"/>
    </source>
</evidence>
<dbReference type="GO" id="GO:0019005">
    <property type="term" value="C:SCF ubiquitin ligase complex"/>
    <property type="evidence" value="ECO:0007669"/>
    <property type="project" value="TreeGrafter"/>
</dbReference>
<name>A0AAD4GK17_BOLED</name>
<evidence type="ECO:0000256" key="1">
    <source>
        <dbReference type="ARBA" id="ARBA00004496"/>
    </source>
</evidence>